<dbReference type="EMBL" id="MH271301">
    <property type="protein sequence ID" value="AWY05106.1"/>
    <property type="molecule type" value="Genomic_DNA"/>
</dbReference>
<proteinExistence type="predicted"/>
<reference evidence="1 2" key="1">
    <citation type="submission" date="2018-04" db="EMBL/GenBank/DDBJ databases">
        <authorList>
            <person name="Harrington T."/>
            <person name="Washburn E."/>
            <person name="Bricker J."/>
            <person name="McKinney A."/>
            <person name="Betsko A.J."/>
            <person name="Garlena R.A."/>
            <person name="Russell D.A."/>
            <person name="Pope W.A."/>
            <person name="Jacobs-Sera D."/>
            <person name="Hatfull G.F."/>
        </authorList>
    </citation>
    <scope>NUCLEOTIDE SEQUENCE [LARGE SCALE GENOMIC DNA]</scope>
</reference>
<dbReference type="Proteomes" id="UP000250800">
    <property type="component" value="Segment"/>
</dbReference>
<gene>
    <name evidence="1" type="primary">9</name>
    <name evidence="1" type="ORF">SEA_KRAMPUS_9</name>
</gene>
<dbReference type="KEGG" id="vg:54993152"/>
<sequence length="110" mass="12305">MSDGPSESILDDPKYKASVAKLEEDIRAHHRLMEDWGNEHEEGEPDNTMVVGWVLVIGQVGFNDGKEFHDAVVEYPETLNTFHAEGLAAYGHRFIKDGNSSFRMLGENDG</sequence>
<evidence type="ECO:0000313" key="1">
    <source>
        <dbReference type="EMBL" id="AWY05106.1"/>
    </source>
</evidence>
<dbReference type="RefSeq" id="YP_009802599.1">
    <property type="nucleotide sequence ID" value="NC_047986.1"/>
</dbReference>
<keyword evidence="2" id="KW-1185">Reference proteome</keyword>
<accession>A0A2Z4Q505</accession>
<protein>
    <submittedName>
        <fullName evidence="1">Uncharacterized protein</fullName>
    </submittedName>
</protein>
<organism evidence="1 2">
    <name type="scientific">Microbacterium phage Krampus</name>
    <dbReference type="NCBI Taxonomy" id="2201435"/>
    <lineage>
        <taxon>Viruses</taxon>
        <taxon>Duplodnaviria</taxon>
        <taxon>Heunggongvirae</taxon>
        <taxon>Uroviricota</taxon>
        <taxon>Caudoviricetes</taxon>
        <taxon>Krampusvirus</taxon>
        <taxon>Krampusvirus krampus</taxon>
    </lineage>
</organism>
<evidence type="ECO:0000313" key="2">
    <source>
        <dbReference type="Proteomes" id="UP000250800"/>
    </source>
</evidence>
<name>A0A2Z4Q505_9CAUD</name>
<dbReference type="GeneID" id="54993152"/>